<organism evidence="1 2">
    <name type="scientific">Paenibacillus lentus</name>
    <dbReference type="NCBI Taxonomy" id="1338368"/>
    <lineage>
        <taxon>Bacteria</taxon>
        <taxon>Bacillati</taxon>
        <taxon>Bacillota</taxon>
        <taxon>Bacilli</taxon>
        <taxon>Bacillales</taxon>
        <taxon>Paenibacillaceae</taxon>
        <taxon>Paenibacillus</taxon>
    </lineage>
</organism>
<dbReference type="AlphaFoldDB" id="A0A3S8RQB2"/>
<dbReference type="OrthoDB" id="2617206at2"/>
<evidence type="ECO:0000313" key="2">
    <source>
        <dbReference type="Proteomes" id="UP000273145"/>
    </source>
</evidence>
<dbReference type="KEGG" id="plen:EIM92_01530"/>
<evidence type="ECO:0000313" key="1">
    <source>
        <dbReference type="EMBL" id="AZK45037.1"/>
    </source>
</evidence>
<reference evidence="1 2" key="1">
    <citation type="submission" date="2018-11" db="EMBL/GenBank/DDBJ databases">
        <title>Genome sequencing of Paenibacillus lentus DSM25539(T).</title>
        <authorList>
            <person name="Kook J.-K."/>
            <person name="Park S.-N."/>
            <person name="Lim Y.K."/>
        </authorList>
    </citation>
    <scope>NUCLEOTIDE SEQUENCE [LARGE SCALE GENOMIC DNA]</scope>
    <source>
        <strain evidence="1 2">DSM 25539</strain>
    </source>
</reference>
<dbReference type="EMBL" id="CP034248">
    <property type="protein sequence ID" value="AZK45037.1"/>
    <property type="molecule type" value="Genomic_DNA"/>
</dbReference>
<dbReference type="Proteomes" id="UP000273145">
    <property type="component" value="Chromosome"/>
</dbReference>
<gene>
    <name evidence="1" type="ORF">EIM92_01530</name>
</gene>
<proteinExistence type="predicted"/>
<sequence>MKRLPLDTALALMRRENVLGHCSDDMDELVGIFVKYVKDPMSQEQVELSLAYYLARSKHNDVVHRNQVLAKVARFLNQYDWRLSDDHIEYYRKYLPLFG</sequence>
<name>A0A3S8RQB2_9BACL</name>
<accession>A0A3S8RQB2</accession>
<dbReference type="RefSeq" id="WP_125081169.1">
    <property type="nucleotide sequence ID" value="NZ_CP034248.1"/>
</dbReference>
<keyword evidence="2" id="KW-1185">Reference proteome</keyword>
<protein>
    <submittedName>
        <fullName evidence="1">Uncharacterized protein</fullName>
    </submittedName>
</protein>